<evidence type="ECO:0000256" key="7">
    <source>
        <dbReference type="SAM" id="Phobius"/>
    </source>
</evidence>
<proteinExistence type="inferred from homology"/>
<keyword evidence="7" id="KW-0472">Membrane</keyword>
<dbReference type="InterPro" id="IPR002401">
    <property type="entry name" value="Cyt_P450_E_grp-I"/>
</dbReference>
<evidence type="ECO:0000256" key="6">
    <source>
        <dbReference type="ARBA" id="ARBA00023033"/>
    </source>
</evidence>
<evidence type="ECO:0000256" key="3">
    <source>
        <dbReference type="ARBA" id="ARBA00022723"/>
    </source>
</evidence>
<dbReference type="AlphaFoldDB" id="A0A9Q1HL10"/>
<dbReference type="GO" id="GO:0042446">
    <property type="term" value="P:hormone biosynthetic process"/>
    <property type="evidence" value="ECO:0007669"/>
    <property type="project" value="TreeGrafter"/>
</dbReference>
<dbReference type="PANTHER" id="PTHR24289">
    <property type="entry name" value="STEROID 17-ALPHA-HYDROXYLASE/17,20 LYASE"/>
    <property type="match status" value="1"/>
</dbReference>
<dbReference type="PANTHER" id="PTHR24289:SF20">
    <property type="entry name" value="STEROID 17-ALPHA-HYDROXYLASE_17,20 LYASE"/>
    <property type="match status" value="1"/>
</dbReference>
<evidence type="ECO:0000313" key="8">
    <source>
        <dbReference type="EMBL" id="KAJ8049048.1"/>
    </source>
</evidence>
<dbReference type="Proteomes" id="UP001152320">
    <property type="component" value="Chromosome 1"/>
</dbReference>
<comment type="similarity">
    <text evidence="1">Belongs to the cytochrome P450 family.</text>
</comment>
<dbReference type="InterPro" id="IPR036396">
    <property type="entry name" value="Cyt_P450_sf"/>
</dbReference>
<dbReference type="GO" id="GO:0004508">
    <property type="term" value="F:steroid 17-alpha-monooxygenase activity"/>
    <property type="evidence" value="ECO:0007669"/>
    <property type="project" value="TreeGrafter"/>
</dbReference>
<name>A0A9Q1HL10_HOLLE</name>
<reference evidence="8" key="1">
    <citation type="submission" date="2021-10" db="EMBL/GenBank/DDBJ databases">
        <title>Tropical sea cucumber genome reveals ecological adaptation and Cuvierian tubules defense mechanism.</title>
        <authorList>
            <person name="Chen T."/>
        </authorList>
    </citation>
    <scope>NUCLEOTIDE SEQUENCE</scope>
    <source>
        <strain evidence="8">Nanhai2018</strain>
        <tissue evidence="8">Muscle</tissue>
    </source>
</reference>
<dbReference type="GO" id="GO:0016829">
    <property type="term" value="F:lyase activity"/>
    <property type="evidence" value="ECO:0007669"/>
    <property type="project" value="UniProtKB-KW"/>
</dbReference>
<evidence type="ECO:0000256" key="5">
    <source>
        <dbReference type="ARBA" id="ARBA00023004"/>
    </source>
</evidence>
<comment type="caution">
    <text evidence="8">The sequence shown here is derived from an EMBL/GenBank/DDBJ whole genome shotgun (WGS) entry which is preliminary data.</text>
</comment>
<keyword evidence="9" id="KW-1185">Reference proteome</keyword>
<evidence type="ECO:0000256" key="2">
    <source>
        <dbReference type="ARBA" id="ARBA00022617"/>
    </source>
</evidence>
<keyword evidence="5" id="KW-0408">Iron</keyword>
<evidence type="ECO:0000256" key="4">
    <source>
        <dbReference type="ARBA" id="ARBA00023002"/>
    </source>
</evidence>
<organism evidence="8 9">
    <name type="scientific">Holothuria leucospilota</name>
    <name type="common">Black long sea cucumber</name>
    <name type="synonym">Mertensiothuria leucospilota</name>
    <dbReference type="NCBI Taxonomy" id="206669"/>
    <lineage>
        <taxon>Eukaryota</taxon>
        <taxon>Metazoa</taxon>
        <taxon>Echinodermata</taxon>
        <taxon>Eleutherozoa</taxon>
        <taxon>Echinozoa</taxon>
        <taxon>Holothuroidea</taxon>
        <taxon>Aspidochirotacea</taxon>
        <taxon>Aspidochirotida</taxon>
        <taxon>Holothuriidae</taxon>
        <taxon>Holothuria</taxon>
    </lineage>
</organism>
<keyword evidence="4" id="KW-0560">Oxidoreductase</keyword>
<accession>A0A9Q1HL10</accession>
<evidence type="ECO:0000313" key="9">
    <source>
        <dbReference type="Proteomes" id="UP001152320"/>
    </source>
</evidence>
<gene>
    <name evidence="8" type="ORF">HOLleu_01604</name>
</gene>
<keyword evidence="7" id="KW-1133">Transmembrane helix</keyword>
<protein>
    <submittedName>
        <fullName evidence="8">Steroid 17-alpha-hydroxylase/17,20 lyase</fullName>
    </submittedName>
</protein>
<keyword evidence="3" id="KW-0479">Metal-binding</keyword>
<dbReference type="OrthoDB" id="1055148at2759"/>
<keyword evidence="2" id="KW-0349">Heme</keyword>
<dbReference type="InterPro" id="IPR001128">
    <property type="entry name" value="Cyt_P450"/>
</dbReference>
<dbReference type="Pfam" id="PF00067">
    <property type="entry name" value="p450"/>
    <property type="match status" value="1"/>
</dbReference>
<feature type="transmembrane region" description="Helical" evidence="7">
    <location>
        <begin position="12"/>
        <end position="32"/>
    </location>
</feature>
<dbReference type="PRINTS" id="PR00463">
    <property type="entry name" value="EP450I"/>
</dbReference>
<keyword evidence="7" id="KW-0812">Transmembrane</keyword>
<dbReference type="EMBL" id="JAIZAY010000001">
    <property type="protein sequence ID" value="KAJ8049048.1"/>
    <property type="molecule type" value="Genomic_DNA"/>
</dbReference>
<dbReference type="SUPFAM" id="SSF48264">
    <property type="entry name" value="Cytochrome P450"/>
    <property type="match status" value="1"/>
</dbReference>
<dbReference type="Gene3D" id="1.10.630.10">
    <property type="entry name" value="Cytochrome P450"/>
    <property type="match status" value="1"/>
</dbReference>
<dbReference type="GO" id="GO:0042448">
    <property type="term" value="P:progesterone metabolic process"/>
    <property type="evidence" value="ECO:0007669"/>
    <property type="project" value="TreeGrafter"/>
</dbReference>
<evidence type="ECO:0000256" key="1">
    <source>
        <dbReference type="ARBA" id="ARBA00010617"/>
    </source>
</evidence>
<dbReference type="GO" id="GO:0005506">
    <property type="term" value="F:iron ion binding"/>
    <property type="evidence" value="ECO:0007669"/>
    <property type="project" value="InterPro"/>
</dbReference>
<dbReference type="GO" id="GO:0020037">
    <property type="term" value="F:heme binding"/>
    <property type="evidence" value="ECO:0007669"/>
    <property type="project" value="InterPro"/>
</dbReference>
<sequence>MIGTADLGAIVANSTSLTLVFVAIALVTMLVWSQQKPRKDFPPGPRGWPLIGNLLEFRSEKAPHLIFLEYAKEYGEIFSIRARQRWTVVLNGASVIKEALLKKGVEFADRPKCLSRDLFSKGAQDIIFGQFSPRWKLHRKLAFSDFRYCRVFWKGA</sequence>
<keyword evidence="8" id="KW-0456">Lyase</keyword>
<keyword evidence="6" id="KW-0503">Monooxygenase</keyword>